<gene>
    <name evidence="2" type="primary">28955830</name>
</gene>
<dbReference type="AlphaFoldDB" id="A0A0D2YEF0"/>
<evidence type="ECO:0000256" key="1">
    <source>
        <dbReference type="SAM" id="MobiDB-lite"/>
    </source>
</evidence>
<dbReference type="EnsemblFungi" id="FOXG_14687T0">
    <property type="protein sequence ID" value="FOXG_14687P0"/>
    <property type="gene ID" value="FOXG_14687"/>
</dbReference>
<proteinExistence type="predicted"/>
<dbReference type="Proteomes" id="UP000002489">
    <property type="component" value="Unassembled WGS sequence"/>
</dbReference>
<protein>
    <submittedName>
        <fullName evidence="2">Uncharacterized protein</fullName>
    </submittedName>
</protein>
<reference evidence="2" key="2">
    <citation type="submission" date="2025-08" db="UniProtKB">
        <authorList>
            <consortium name="EnsemblFungi"/>
        </authorList>
    </citation>
    <scope>IDENTIFICATION</scope>
    <source>
        <strain evidence="2">4287 / CBS 123668 / FGSC 9935 / NRRL 34936</strain>
    </source>
</reference>
<sequence length="113" mass="12494">MAGQVTWCTYINGTENHPPVATVYVGDAVQDPTFVRGTWPDSPTARCRCHPVDNVTFFVTETRHNNRRQRNNRCTSSDSSRCSLPNVSIKQRPIVNAAAGKNSKQSTLLKGFG</sequence>
<name>A0A0D2YEF0_FUSOF</name>
<dbReference type="VEuPathDB" id="FungiDB:FOXG_14687"/>
<evidence type="ECO:0000313" key="2">
    <source>
        <dbReference type="EnsemblFungi" id="FOXG_14687P0"/>
    </source>
</evidence>
<reference evidence="3" key="1">
    <citation type="journal article" date="2012" name="Mol. Plant Microbe Interact.">
        <title>A highly conserved effector in Fusarium oxysporum is required for full virulence on Arabidopsis.</title>
        <authorList>
            <person name="Thatcher L.F."/>
            <person name="Gardiner D.M."/>
            <person name="Kazan K."/>
            <person name="Manners J."/>
        </authorList>
    </citation>
    <scope>NUCLEOTIDE SEQUENCE [LARGE SCALE GENOMIC DNA]</scope>
    <source>
        <strain evidence="3">Fo5176</strain>
    </source>
</reference>
<accession>A0A0D2YEF0</accession>
<feature type="compositionally biased region" description="Polar residues" evidence="1">
    <location>
        <begin position="74"/>
        <end position="83"/>
    </location>
</feature>
<evidence type="ECO:0000313" key="3">
    <source>
        <dbReference type="Proteomes" id="UP000002489"/>
    </source>
</evidence>
<organism evidence="2 3">
    <name type="scientific">Fusarium oxysporum (strain Fo5176)</name>
    <name type="common">Fusarium vascular wilt</name>
    <dbReference type="NCBI Taxonomy" id="660025"/>
    <lineage>
        <taxon>Eukaryota</taxon>
        <taxon>Fungi</taxon>
        <taxon>Dikarya</taxon>
        <taxon>Ascomycota</taxon>
        <taxon>Pezizomycotina</taxon>
        <taxon>Sordariomycetes</taxon>
        <taxon>Hypocreomycetidae</taxon>
        <taxon>Hypocreales</taxon>
        <taxon>Nectriaceae</taxon>
        <taxon>Fusarium</taxon>
        <taxon>Fusarium oxysporum species complex</taxon>
    </lineage>
</organism>
<feature type="region of interest" description="Disordered" evidence="1">
    <location>
        <begin position="63"/>
        <end position="83"/>
    </location>
</feature>